<dbReference type="PANTHER" id="PTHR22710:SF2">
    <property type="entry name" value="X-RAY RADIATION RESISTANCE-ASSOCIATED PROTEIN 1"/>
    <property type="match status" value="1"/>
</dbReference>
<proteinExistence type="predicted"/>
<dbReference type="Gene3D" id="3.80.10.10">
    <property type="entry name" value="Ribonuclease Inhibitor"/>
    <property type="match status" value="3"/>
</dbReference>
<dbReference type="GeneTree" id="ENSGT00390000016048"/>
<reference evidence="5" key="3">
    <citation type="submission" date="2025-08" db="UniProtKB">
        <authorList>
            <consortium name="Ensembl"/>
        </authorList>
    </citation>
    <scope>IDENTIFICATION</scope>
</reference>
<dbReference type="PROSITE" id="PS51450">
    <property type="entry name" value="LRR"/>
    <property type="match status" value="3"/>
</dbReference>
<keyword evidence="3" id="KW-0433">Leucine-rich repeat</keyword>
<keyword evidence="4" id="KW-0677">Repeat</keyword>
<dbReference type="HOGENOM" id="CLU_015169_0_0_1"/>
<organism evidence="5 6">
    <name type="scientific">Ciona intestinalis</name>
    <name type="common">Transparent sea squirt</name>
    <name type="synonym">Ascidia intestinalis</name>
    <dbReference type="NCBI Taxonomy" id="7719"/>
    <lineage>
        <taxon>Eukaryota</taxon>
        <taxon>Metazoa</taxon>
        <taxon>Chordata</taxon>
        <taxon>Tunicata</taxon>
        <taxon>Ascidiacea</taxon>
        <taxon>Phlebobranchia</taxon>
        <taxon>Cionidae</taxon>
        <taxon>Ciona</taxon>
    </lineage>
</organism>
<dbReference type="Pfam" id="PF12799">
    <property type="entry name" value="LRR_4"/>
    <property type="match status" value="1"/>
</dbReference>
<evidence type="ECO:0000313" key="5">
    <source>
        <dbReference type="Ensembl" id="ENSCINP00000013242.3"/>
    </source>
</evidence>
<evidence type="ECO:0008006" key="7">
    <source>
        <dbReference type="Google" id="ProtNLM"/>
    </source>
</evidence>
<dbReference type="InterPro" id="IPR001611">
    <property type="entry name" value="Leu-rich_rpt"/>
</dbReference>
<dbReference type="InterPro" id="IPR003591">
    <property type="entry name" value="Leu-rich_rpt_typical-subtyp"/>
</dbReference>
<comment type="subcellular location">
    <subcellularLocation>
        <location evidence="1">Cytoplasm</location>
    </subcellularLocation>
</comment>
<dbReference type="PANTHER" id="PTHR22710">
    <property type="entry name" value="X-RAY RADIATION RESISTANCE ASSOCIATED PROTEIN 1 XRRA1"/>
    <property type="match status" value="1"/>
</dbReference>
<dbReference type="SMART" id="SM00369">
    <property type="entry name" value="LRR_TYP"/>
    <property type="match status" value="4"/>
</dbReference>
<dbReference type="Ensembl" id="ENSCINT00000013242.3">
    <property type="protein sequence ID" value="ENSCINP00000013242.3"/>
    <property type="gene ID" value="ENSCING00000006429.3"/>
</dbReference>
<evidence type="ECO:0000313" key="6">
    <source>
        <dbReference type="Proteomes" id="UP000008144"/>
    </source>
</evidence>
<reference evidence="6" key="1">
    <citation type="journal article" date="2002" name="Science">
        <title>The draft genome of Ciona intestinalis: insights into chordate and vertebrate origins.</title>
        <authorList>
            <person name="Dehal P."/>
            <person name="Satou Y."/>
            <person name="Campbell R.K."/>
            <person name="Chapman J."/>
            <person name="Degnan B."/>
            <person name="De Tomaso A."/>
            <person name="Davidson B."/>
            <person name="Di Gregorio A."/>
            <person name="Gelpke M."/>
            <person name="Goodstein D.M."/>
            <person name="Harafuji N."/>
            <person name="Hastings K.E."/>
            <person name="Ho I."/>
            <person name="Hotta K."/>
            <person name="Huang W."/>
            <person name="Kawashima T."/>
            <person name="Lemaire P."/>
            <person name="Martinez D."/>
            <person name="Meinertzhagen I.A."/>
            <person name="Necula S."/>
            <person name="Nonaka M."/>
            <person name="Putnam N."/>
            <person name="Rash S."/>
            <person name="Saiga H."/>
            <person name="Satake M."/>
            <person name="Terry A."/>
            <person name="Yamada L."/>
            <person name="Wang H.G."/>
            <person name="Awazu S."/>
            <person name="Azumi K."/>
            <person name="Boore J."/>
            <person name="Branno M."/>
            <person name="Chin-Bow S."/>
            <person name="DeSantis R."/>
            <person name="Doyle S."/>
            <person name="Francino P."/>
            <person name="Keys D.N."/>
            <person name="Haga S."/>
            <person name="Hayashi H."/>
            <person name="Hino K."/>
            <person name="Imai K.S."/>
            <person name="Inaba K."/>
            <person name="Kano S."/>
            <person name="Kobayashi K."/>
            <person name="Kobayashi M."/>
            <person name="Lee B.I."/>
            <person name="Makabe K.W."/>
            <person name="Manohar C."/>
            <person name="Matassi G."/>
            <person name="Medina M."/>
            <person name="Mochizuki Y."/>
            <person name="Mount S."/>
            <person name="Morishita T."/>
            <person name="Miura S."/>
            <person name="Nakayama A."/>
            <person name="Nishizaka S."/>
            <person name="Nomoto H."/>
            <person name="Ohta F."/>
            <person name="Oishi K."/>
            <person name="Rigoutsos I."/>
            <person name="Sano M."/>
            <person name="Sasaki A."/>
            <person name="Sasakura Y."/>
            <person name="Shoguchi E."/>
            <person name="Shin-i T."/>
            <person name="Spagnuolo A."/>
            <person name="Stainier D."/>
            <person name="Suzuki M.M."/>
            <person name="Tassy O."/>
            <person name="Takatori N."/>
            <person name="Tokuoka M."/>
            <person name="Yagi K."/>
            <person name="Yoshizaki F."/>
            <person name="Wada S."/>
            <person name="Zhang C."/>
            <person name="Hyatt P.D."/>
            <person name="Larimer F."/>
            <person name="Detter C."/>
            <person name="Doggett N."/>
            <person name="Glavina T."/>
            <person name="Hawkins T."/>
            <person name="Richardson P."/>
            <person name="Lucas S."/>
            <person name="Kohara Y."/>
            <person name="Levine M."/>
            <person name="Satoh N."/>
            <person name="Rokhsar D.S."/>
        </authorList>
    </citation>
    <scope>NUCLEOTIDE SEQUENCE [LARGE SCALE GENOMIC DNA]</scope>
</reference>
<sequence length="641" mass="72118">MATSAVWKLESDNNFATNCFPARGIVRKANEGSSSWIVAYAEAQHNKFKASFKPEKQVQIQKQVVNATPSATATLDGVKQGPSQSGTLDGKYLLWRHHVESPLDLCSINVSDRELDNVIEEDFKEFVNVAYLNAAENLLPFCPFTNFPNLRELELPVNGLRNLKVKPGDFPNLQVLDLSYNNLSAQDVLNLGVLPRLKVLTLTGNGLHSIHPDMLYRNSSNDSTNSTDEDVVGRFQNLEVLLLDDNHLSDLSTFASLAALTQLKELNLDKNNIQVIPHLRLNLQLRNQVEEKVGVHVELQVQVNPQPQFVTQFTQNGNYGVLRTIRSDLPQDKRNMATSTTFLQEQNEQPESHVSLNTPDVSVLPSTPNPPFQHLRLLSIANNNLAEEECVLAVASWPRLKHLILNGNPIVKTTSGEPPLISHYLHKRLGISIHRSEKKLTPSKPHILMPTDKERKVSSFVPKIPKQPVDVLLNSLTAPKPNLIPRPPSQPKPLTKEFVKLPSIPQQQGTEVVMSLDYFQQNSDYKFIINNFFYPDTSAQEESVFLTQVDEIPQEQTQQIPKPQVLKKSTKVNEKKEETVIDLNNYEILMDARPDSSLHEPIGIQGNVRALHHLLSHQTVFRTSDVTLDRVLPCYKAKSTR</sequence>
<dbReference type="STRING" id="7719.ENSCINP00000013242"/>
<dbReference type="Proteomes" id="UP000008144">
    <property type="component" value="Chromosome 10"/>
</dbReference>
<dbReference type="GO" id="GO:0005634">
    <property type="term" value="C:nucleus"/>
    <property type="evidence" value="ECO:0000318"/>
    <property type="project" value="GO_Central"/>
</dbReference>
<keyword evidence="6" id="KW-1185">Reference proteome</keyword>
<dbReference type="InParanoid" id="F6QR18"/>
<dbReference type="SUPFAM" id="SSF52058">
    <property type="entry name" value="L domain-like"/>
    <property type="match status" value="1"/>
</dbReference>
<evidence type="ECO:0000256" key="2">
    <source>
        <dbReference type="ARBA" id="ARBA00022490"/>
    </source>
</evidence>
<evidence type="ECO:0000256" key="3">
    <source>
        <dbReference type="ARBA" id="ARBA00022614"/>
    </source>
</evidence>
<evidence type="ECO:0000256" key="1">
    <source>
        <dbReference type="ARBA" id="ARBA00004496"/>
    </source>
</evidence>
<dbReference type="AlphaFoldDB" id="F6QR18"/>
<dbReference type="OMA" id="FCQEPTS"/>
<reference evidence="5" key="2">
    <citation type="journal article" date="2008" name="Genome Biol.">
        <title>Improved genome assembly and evidence-based global gene model set for the chordate Ciona intestinalis: new insight into intron and operon populations.</title>
        <authorList>
            <person name="Satou Y."/>
            <person name="Mineta K."/>
            <person name="Ogasawara M."/>
            <person name="Sasakura Y."/>
            <person name="Shoguchi E."/>
            <person name="Ueno K."/>
            <person name="Yamada L."/>
            <person name="Matsumoto J."/>
            <person name="Wasserscheid J."/>
            <person name="Dewar K."/>
            <person name="Wiley G.B."/>
            <person name="Macmil S.L."/>
            <person name="Roe B.A."/>
            <person name="Zeller R.W."/>
            <person name="Hastings K.E."/>
            <person name="Lemaire P."/>
            <person name="Lindquist E."/>
            <person name="Endo T."/>
            <person name="Hotta K."/>
            <person name="Inaba K."/>
        </authorList>
    </citation>
    <scope>NUCLEOTIDE SEQUENCE [LARGE SCALE GENOMIC DNA]</scope>
    <source>
        <strain evidence="5">wild type</strain>
    </source>
</reference>
<name>F6QR18_CIOIN</name>
<dbReference type="GO" id="GO:0005737">
    <property type="term" value="C:cytoplasm"/>
    <property type="evidence" value="ECO:0007669"/>
    <property type="project" value="UniProtKB-SubCell"/>
</dbReference>
<evidence type="ECO:0000256" key="4">
    <source>
        <dbReference type="ARBA" id="ARBA00022737"/>
    </source>
</evidence>
<dbReference type="EMBL" id="EAAA01000610">
    <property type="status" value="NOT_ANNOTATED_CDS"/>
    <property type="molecule type" value="Genomic_DNA"/>
</dbReference>
<reference evidence="5" key="4">
    <citation type="submission" date="2025-09" db="UniProtKB">
        <authorList>
            <consortium name="Ensembl"/>
        </authorList>
    </citation>
    <scope>IDENTIFICATION</scope>
</reference>
<accession>F6QR18</accession>
<dbReference type="InterPro" id="IPR025875">
    <property type="entry name" value="Leu-rich_rpt_4"/>
</dbReference>
<protein>
    <recommendedName>
        <fullName evidence="7">X-ray radiation resistance-associated protein 1</fullName>
    </recommendedName>
</protein>
<dbReference type="InterPro" id="IPR032675">
    <property type="entry name" value="LRR_dom_sf"/>
</dbReference>
<keyword evidence="2" id="KW-0963">Cytoplasm</keyword>